<name>A0AAV7MUP3_PLEWA</name>
<proteinExistence type="predicted"/>
<dbReference type="Proteomes" id="UP001066276">
    <property type="component" value="Chromosome 9"/>
</dbReference>
<reference evidence="2" key="1">
    <citation type="journal article" date="2022" name="bioRxiv">
        <title>Sequencing and chromosome-scale assembly of the giantPleurodeles waltlgenome.</title>
        <authorList>
            <person name="Brown T."/>
            <person name="Elewa A."/>
            <person name="Iarovenko S."/>
            <person name="Subramanian E."/>
            <person name="Araus A.J."/>
            <person name="Petzold A."/>
            <person name="Susuki M."/>
            <person name="Suzuki K.-i.T."/>
            <person name="Hayashi T."/>
            <person name="Toyoda A."/>
            <person name="Oliveira C."/>
            <person name="Osipova E."/>
            <person name="Leigh N.D."/>
            <person name="Simon A."/>
            <person name="Yun M.H."/>
        </authorList>
    </citation>
    <scope>NUCLEOTIDE SEQUENCE</scope>
    <source>
        <strain evidence="2">20211129_DDA</strain>
        <tissue evidence="2">Liver</tissue>
    </source>
</reference>
<dbReference type="AlphaFoldDB" id="A0AAV7MUP3"/>
<feature type="compositionally biased region" description="Basic residues" evidence="1">
    <location>
        <begin position="7"/>
        <end position="16"/>
    </location>
</feature>
<comment type="caution">
    <text evidence="2">The sequence shown here is derived from an EMBL/GenBank/DDBJ whole genome shotgun (WGS) entry which is preliminary data.</text>
</comment>
<dbReference type="EMBL" id="JANPWB010000013">
    <property type="protein sequence ID" value="KAJ1106174.1"/>
    <property type="molecule type" value="Genomic_DNA"/>
</dbReference>
<feature type="region of interest" description="Disordered" evidence="1">
    <location>
        <begin position="1"/>
        <end position="75"/>
    </location>
</feature>
<evidence type="ECO:0000313" key="2">
    <source>
        <dbReference type="EMBL" id="KAJ1106174.1"/>
    </source>
</evidence>
<evidence type="ECO:0000313" key="3">
    <source>
        <dbReference type="Proteomes" id="UP001066276"/>
    </source>
</evidence>
<protein>
    <submittedName>
        <fullName evidence="2">Uncharacterized protein</fullName>
    </submittedName>
</protein>
<keyword evidence="3" id="KW-1185">Reference proteome</keyword>
<organism evidence="2 3">
    <name type="scientific">Pleurodeles waltl</name>
    <name type="common">Iberian ribbed newt</name>
    <dbReference type="NCBI Taxonomy" id="8319"/>
    <lineage>
        <taxon>Eukaryota</taxon>
        <taxon>Metazoa</taxon>
        <taxon>Chordata</taxon>
        <taxon>Craniata</taxon>
        <taxon>Vertebrata</taxon>
        <taxon>Euteleostomi</taxon>
        <taxon>Amphibia</taxon>
        <taxon>Batrachia</taxon>
        <taxon>Caudata</taxon>
        <taxon>Salamandroidea</taxon>
        <taxon>Salamandridae</taxon>
        <taxon>Pleurodelinae</taxon>
        <taxon>Pleurodeles</taxon>
    </lineage>
</organism>
<sequence>MGSRNQLRPKRRGRRPQRGDGDSSWRVRRSTKSGAASSDSEDSRTRVIRKRDRREDSAQGIGLTAPFADTGTISGSPHLLGVAINRLETEETVLRAEGGIQAVEAAHN</sequence>
<accession>A0AAV7MUP3</accession>
<gene>
    <name evidence="2" type="ORF">NDU88_003577</name>
</gene>
<evidence type="ECO:0000256" key="1">
    <source>
        <dbReference type="SAM" id="MobiDB-lite"/>
    </source>
</evidence>